<name>A0A1W1D7D5_9ZZZZ</name>
<dbReference type="SMART" id="SM00749">
    <property type="entry name" value="BON"/>
    <property type="match status" value="1"/>
</dbReference>
<dbReference type="PANTHER" id="PTHR34606:SF4">
    <property type="entry name" value="OUTER MEMBRANE LIPOPROTEIN DOLP"/>
    <property type="match status" value="1"/>
</dbReference>
<dbReference type="Gene3D" id="3.40.1520.20">
    <property type="match status" value="1"/>
</dbReference>
<dbReference type="PANTHER" id="PTHR34606">
    <property type="entry name" value="BON DOMAIN-CONTAINING PROTEIN"/>
    <property type="match status" value="1"/>
</dbReference>
<evidence type="ECO:0000313" key="4">
    <source>
        <dbReference type="EMBL" id="SFV76390.1"/>
    </source>
</evidence>
<accession>A0A1W1D7D5</accession>
<dbReference type="InterPro" id="IPR051686">
    <property type="entry name" value="Lipoprotein_DolP"/>
</dbReference>
<proteinExistence type="predicted"/>
<keyword evidence="2" id="KW-0175">Coiled coil</keyword>
<dbReference type="InterPro" id="IPR007055">
    <property type="entry name" value="BON_dom"/>
</dbReference>
<evidence type="ECO:0000256" key="1">
    <source>
        <dbReference type="ARBA" id="ARBA00022729"/>
    </source>
</evidence>
<dbReference type="InterPro" id="IPR014004">
    <property type="entry name" value="Transpt-assoc_nodulatn_dom_bac"/>
</dbReference>
<evidence type="ECO:0000256" key="2">
    <source>
        <dbReference type="SAM" id="Coils"/>
    </source>
</evidence>
<dbReference type="AlphaFoldDB" id="A0A1W1D7D5"/>
<keyword evidence="1" id="KW-0732">Signal</keyword>
<protein>
    <submittedName>
        <fullName evidence="4">21 kDa hemolysin</fullName>
    </submittedName>
</protein>
<gene>
    <name evidence="4" type="ORF">MNB_SUP05-4-498</name>
</gene>
<feature type="domain" description="BON" evidence="3">
    <location>
        <begin position="80"/>
        <end position="150"/>
    </location>
</feature>
<reference evidence="4" key="1">
    <citation type="submission" date="2016-10" db="EMBL/GenBank/DDBJ databases">
        <authorList>
            <person name="de Groot N.N."/>
        </authorList>
    </citation>
    <scope>NUCLEOTIDE SEQUENCE</scope>
</reference>
<feature type="coiled-coil region" evidence="2">
    <location>
        <begin position="151"/>
        <end position="187"/>
    </location>
</feature>
<organism evidence="4">
    <name type="scientific">hydrothermal vent metagenome</name>
    <dbReference type="NCBI Taxonomy" id="652676"/>
    <lineage>
        <taxon>unclassified sequences</taxon>
        <taxon>metagenomes</taxon>
        <taxon>ecological metagenomes</taxon>
    </lineage>
</organism>
<dbReference type="Pfam" id="PF04972">
    <property type="entry name" value="BON"/>
    <property type="match status" value="2"/>
</dbReference>
<sequence>MDDRTIAFKLFAWPSTDAELNEAHLNFMVYDKTVLITGETPSNALRKYAASQTKAQDARIKQVFNEITVGPNSGLLNRAKDAAITAQVEALFHDQEVFHPTHVRVMTENQTVYLMGAVTKREADKAVKAAAKAKWVKKVVKLFNYLKTRPAAEVERDRQRELAAQKKLELKKQQAELDAKKSVLKQQLRSLGGNVEGTPY</sequence>
<dbReference type="EMBL" id="FPHR01000002">
    <property type="protein sequence ID" value="SFV76390.1"/>
    <property type="molecule type" value="Genomic_DNA"/>
</dbReference>
<evidence type="ECO:0000259" key="3">
    <source>
        <dbReference type="PROSITE" id="PS50914"/>
    </source>
</evidence>
<dbReference type="PROSITE" id="PS50914">
    <property type="entry name" value="BON"/>
    <property type="match status" value="1"/>
</dbReference>